<evidence type="ECO:0000313" key="2">
    <source>
        <dbReference type="Proteomes" id="UP001364156"/>
    </source>
</evidence>
<reference evidence="1 2" key="1">
    <citation type="submission" date="2023-10" db="EMBL/GenBank/DDBJ databases">
        <title>Roseovarius strain S88 nov., isolated from a marine algae.</title>
        <authorList>
            <person name="Lee M.W."/>
            <person name="Lee J.K."/>
            <person name="Kim J.M."/>
            <person name="Choi D.G."/>
            <person name="Baek J.H."/>
            <person name="Bayburt H."/>
            <person name="Jung J.J."/>
            <person name="Han D.M."/>
            <person name="Jeon C.O."/>
        </authorList>
    </citation>
    <scope>NUCLEOTIDE SEQUENCE [LARGE SCALE GENOMIC DNA]</scope>
    <source>
        <strain evidence="1 2">S88</strain>
    </source>
</reference>
<name>A0ABZ2HH31_9RHOB</name>
<sequence>MSELLKHYVPAFGALLTTSQPEPVYGLAGASHAPTTQVYREEIVELFKDKLR</sequence>
<dbReference type="RefSeq" id="WP_338549426.1">
    <property type="nucleotide sequence ID" value="NZ_CP146069.1"/>
</dbReference>
<evidence type="ECO:0000313" key="1">
    <source>
        <dbReference type="EMBL" id="WWR46573.1"/>
    </source>
</evidence>
<accession>A0ABZ2HH31</accession>
<organism evidence="1 2">
    <name type="scientific">Roseovarius phycicola</name>
    <dbReference type="NCBI Taxonomy" id="3080976"/>
    <lineage>
        <taxon>Bacteria</taxon>
        <taxon>Pseudomonadati</taxon>
        <taxon>Pseudomonadota</taxon>
        <taxon>Alphaproteobacteria</taxon>
        <taxon>Rhodobacterales</taxon>
        <taxon>Roseobacteraceae</taxon>
        <taxon>Roseovarius</taxon>
    </lineage>
</organism>
<gene>
    <name evidence="1" type="ORF">RZ517_17695</name>
</gene>
<keyword evidence="2" id="KW-1185">Reference proteome</keyword>
<protein>
    <submittedName>
        <fullName evidence="1">Uncharacterized protein</fullName>
    </submittedName>
</protein>
<dbReference type="Proteomes" id="UP001364156">
    <property type="component" value="Chromosome"/>
</dbReference>
<dbReference type="EMBL" id="CP146069">
    <property type="protein sequence ID" value="WWR46573.1"/>
    <property type="molecule type" value="Genomic_DNA"/>
</dbReference>
<proteinExistence type="predicted"/>